<dbReference type="AlphaFoldDB" id="A0A2M3ZX43"/>
<protein>
    <submittedName>
        <fullName evidence="2">Putative secreted peptide</fullName>
    </submittedName>
</protein>
<accession>A0A2M3ZX43</accession>
<evidence type="ECO:0000313" key="2">
    <source>
        <dbReference type="EMBL" id="MBW33124.1"/>
    </source>
</evidence>
<sequence>MVVFGCVWLVCLLLQLPMRKGGWQTFPATQNRRGGQAFASFRTEPTVRRIVLISGGRFSVFFCYFLVGRNVSFAS</sequence>
<keyword evidence="1" id="KW-0732">Signal</keyword>
<name>A0A2M3ZX43_9DIPT</name>
<reference evidence="2" key="1">
    <citation type="submission" date="2018-01" db="EMBL/GenBank/DDBJ databases">
        <title>An insight into the sialome of Amazonian anophelines.</title>
        <authorList>
            <person name="Ribeiro J.M."/>
            <person name="Scarpassa V."/>
            <person name="Calvo E."/>
        </authorList>
    </citation>
    <scope>NUCLEOTIDE SEQUENCE</scope>
    <source>
        <tissue evidence="2">Salivary glands</tissue>
    </source>
</reference>
<organism evidence="2">
    <name type="scientific">Anopheles braziliensis</name>
    <dbReference type="NCBI Taxonomy" id="58242"/>
    <lineage>
        <taxon>Eukaryota</taxon>
        <taxon>Metazoa</taxon>
        <taxon>Ecdysozoa</taxon>
        <taxon>Arthropoda</taxon>
        <taxon>Hexapoda</taxon>
        <taxon>Insecta</taxon>
        <taxon>Pterygota</taxon>
        <taxon>Neoptera</taxon>
        <taxon>Endopterygota</taxon>
        <taxon>Diptera</taxon>
        <taxon>Nematocera</taxon>
        <taxon>Culicoidea</taxon>
        <taxon>Culicidae</taxon>
        <taxon>Anophelinae</taxon>
        <taxon>Anopheles</taxon>
    </lineage>
</organism>
<feature type="signal peptide" evidence="1">
    <location>
        <begin position="1"/>
        <end position="21"/>
    </location>
</feature>
<feature type="chain" id="PRO_5014934610" evidence="1">
    <location>
        <begin position="22"/>
        <end position="75"/>
    </location>
</feature>
<dbReference type="EMBL" id="GGFM01012373">
    <property type="protein sequence ID" value="MBW33124.1"/>
    <property type="molecule type" value="Transcribed_RNA"/>
</dbReference>
<proteinExistence type="predicted"/>
<evidence type="ECO:0000256" key="1">
    <source>
        <dbReference type="SAM" id="SignalP"/>
    </source>
</evidence>